<reference evidence="2 3" key="1">
    <citation type="submission" date="2016-12" db="EMBL/GenBank/DDBJ databases">
        <authorList>
            <person name="Song W.-J."/>
            <person name="Kurnit D.M."/>
        </authorList>
    </citation>
    <scope>NUCLEOTIDE SEQUENCE [LARGE SCALE GENOMIC DNA]</scope>
    <source>
        <strain evidence="2 3">175</strain>
    </source>
</reference>
<dbReference type="PANTHER" id="PTHR11079">
    <property type="entry name" value="CYTOSINE DEAMINASE FAMILY MEMBER"/>
    <property type="match status" value="1"/>
</dbReference>
<organism evidence="2 3">
    <name type="scientific">Methylomagnum ishizawai</name>
    <dbReference type="NCBI Taxonomy" id="1760988"/>
    <lineage>
        <taxon>Bacteria</taxon>
        <taxon>Pseudomonadati</taxon>
        <taxon>Pseudomonadota</taxon>
        <taxon>Gammaproteobacteria</taxon>
        <taxon>Methylococcales</taxon>
        <taxon>Methylococcaceae</taxon>
        <taxon>Methylomagnum</taxon>
    </lineage>
</organism>
<proteinExistence type="predicted"/>
<gene>
    <name evidence="2" type="ORF">SAMN02949497_1121</name>
</gene>
<dbReference type="STRING" id="1760988.SAMN02949497_1121"/>
<dbReference type="InterPro" id="IPR002125">
    <property type="entry name" value="CMP_dCMP_dom"/>
</dbReference>
<dbReference type="Pfam" id="PF00383">
    <property type="entry name" value="dCMP_cyt_deam_1"/>
    <property type="match status" value="1"/>
</dbReference>
<evidence type="ECO:0000313" key="3">
    <source>
        <dbReference type="Proteomes" id="UP000192923"/>
    </source>
</evidence>
<evidence type="ECO:0000313" key="2">
    <source>
        <dbReference type="EMBL" id="SMF93829.1"/>
    </source>
</evidence>
<dbReference type="CDD" id="cd01285">
    <property type="entry name" value="nucleoside_deaminase"/>
    <property type="match status" value="1"/>
</dbReference>
<dbReference type="RefSeq" id="WP_085210700.1">
    <property type="nucleotide sequence ID" value="NZ_FXAM01000001.1"/>
</dbReference>
<evidence type="ECO:0000259" key="1">
    <source>
        <dbReference type="PROSITE" id="PS51747"/>
    </source>
</evidence>
<dbReference type="PANTHER" id="PTHR11079:SF161">
    <property type="entry name" value="CMP_DCMP-TYPE DEAMINASE DOMAIN-CONTAINING PROTEIN"/>
    <property type="match status" value="1"/>
</dbReference>
<dbReference type="AlphaFoldDB" id="A0A1Y6CT60"/>
<name>A0A1Y6CT60_9GAMM</name>
<sequence>MSNSTLDHAEHEKFLRRAIALSARASLEYSTGGVFGAVVVKDGKIVSEGMNRVVASHDPTWHAEMEAIRLACITLQSFKLTGCTLYTSAEPCPMCLATSYWAGLDHIYFAATVEDALKYGDFDDSFIYKELALPKEQRSITITGMLREEAVEVWKQYHEKADRVPY</sequence>
<keyword evidence="3" id="KW-1185">Reference proteome</keyword>
<accession>A0A1Y6CT60</accession>
<dbReference type="InterPro" id="IPR016193">
    <property type="entry name" value="Cytidine_deaminase-like"/>
</dbReference>
<dbReference type="GO" id="GO:0047974">
    <property type="term" value="F:guanosine deaminase activity"/>
    <property type="evidence" value="ECO:0007669"/>
    <property type="project" value="TreeGrafter"/>
</dbReference>
<dbReference type="Proteomes" id="UP000192923">
    <property type="component" value="Unassembled WGS sequence"/>
</dbReference>
<dbReference type="SUPFAM" id="SSF53927">
    <property type="entry name" value="Cytidine deaminase-like"/>
    <property type="match status" value="1"/>
</dbReference>
<dbReference type="EMBL" id="FXAM01000001">
    <property type="protein sequence ID" value="SMF93829.1"/>
    <property type="molecule type" value="Genomic_DNA"/>
</dbReference>
<dbReference type="OrthoDB" id="9802676at2"/>
<feature type="domain" description="CMP/dCMP-type deaminase" evidence="1">
    <location>
        <begin position="9"/>
        <end position="122"/>
    </location>
</feature>
<dbReference type="GO" id="GO:0006152">
    <property type="term" value="P:purine nucleoside catabolic process"/>
    <property type="evidence" value="ECO:0007669"/>
    <property type="project" value="TreeGrafter"/>
</dbReference>
<dbReference type="Gene3D" id="3.40.140.10">
    <property type="entry name" value="Cytidine Deaminase, domain 2"/>
    <property type="match status" value="1"/>
</dbReference>
<dbReference type="PROSITE" id="PS51747">
    <property type="entry name" value="CYT_DCMP_DEAMINASES_2"/>
    <property type="match status" value="1"/>
</dbReference>
<protein>
    <submittedName>
        <fullName evidence="2">tRNA(Arg) A34 adenosine deaminase TadA</fullName>
    </submittedName>
</protein>